<dbReference type="Gene3D" id="3.10.20.310">
    <property type="entry name" value="membrane protein fhac"/>
    <property type="match status" value="2"/>
</dbReference>
<comment type="subcellular location">
    <subcellularLocation>
        <location evidence="1">Membrane</location>
    </subcellularLocation>
</comment>
<proteinExistence type="predicted"/>
<dbReference type="EMBL" id="FNOY01000036">
    <property type="protein sequence ID" value="SDY44394.1"/>
    <property type="molecule type" value="Genomic_DNA"/>
</dbReference>
<evidence type="ECO:0000256" key="1">
    <source>
        <dbReference type="ARBA" id="ARBA00004370"/>
    </source>
</evidence>
<feature type="domain" description="POTRA" evidence="8">
    <location>
        <begin position="118"/>
        <end position="181"/>
    </location>
</feature>
<dbReference type="STRING" id="44576.SAMN05421881_10368"/>
<dbReference type="PANTHER" id="PTHR12815:SF47">
    <property type="entry name" value="TRANSLOCATION AND ASSEMBLY MODULE SUBUNIT TAMA"/>
    <property type="match status" value="1"/>
</dbReference>
<dbReference type="Pfam" id="PF07244">
    <property type="entry name" value="POTRA"/>
    <property type="match status" value="1"/>
</dbReference>
<dbReference type="Gene3D" id="2.40.160.50">
    <property type="entry name" value="membrane protein fhac: a member of the omp85/tpsb transporter family"/>
    <property type="match status" value="1"/>
</dbReference>
<keyword evidence="6" id="KW-0998">Cell outer membrane</keyword>
<evidence type="ECO:0000256" key="2">
    <source>
        <dbReference type="ARBA" id="ARBA00022452"/>
    </source>
</evidence>
<keyword evidence="3" id="KW-0812">Transmembrane</keyword>
<protein>
    <submittedName>
        <fullName evidence="9">Translocation and assembly module TamA</fullName>
    </submittedName>
</protein>
<feature type="domain" description="Bacterial surface antigen (D15)" evidence="7">
    <location>
        <begin position="285"/>
        <end position="564"/>
    </location>
</feature>
<dbReference type="InterPro" id="IPR010827">
    <property type="entry name" value="BamA/TamA_POTRA"/>
</dbReference>
<dbReference type="InterPro" id="IPR039910">
    <property type="entry name" value="D15-like"/>
</dbReference>
<evidence type="ECO:0000313" key="10">
    <source>
        <dbReference type="Proteomes" id="UP000198640"/>
    </source>
</evidence>
<dbReference type="Proteomes" id="UP000198640">
    <property type="component" value="Unassembled WGS sequence"/>
</dbReference>
<dbReference type="PANTHER" id="PTHR12815">
    <property type="entry name" value="SORTING AND ASSEMBLY MACHINERY SAMM50 PROTEIN FAMILY MEMBER"/>
    <property type="match status" value="1"/>
</dbReference>
<keyword evidence="5" id="KW-0472">Membrane</keyword>
<name>A0A1H3JYQ6_9PROT</name>
<sequence>MACAEPEPAPAKKTTLITLDAPASIKKLIEQYITFPDQPFADATSQAIFVRRVKREISGLLATEGYFTPEIEFTPAPAPGQPHQLNLVPGPRTRVASLSIEFLGDLADDTPERRARVQKLRDDWPLTPGKVFRSARWEDAKTALLSSVMERDYAAARITESQAQVDPETAQAYLNVVIDSGPAFRFGDLQTTGLERYDLDVLQLKMPFRSGDPYRRDQLLAYQARLQNSPLFNTVAVSIEPDPALHEAVPVDITLIEAHAKRIGAGVGYSSNNGARGEINYRDYNFLGRAWSLGSLLRLEQKRQTFSARVDTLPDANHYHYTFGGRVEMTDIKNLKTFNQRADFSRIRTTANSMMQLGLNWQREERRPAGAPKTVNETLALDFWGRYRNIDDPIYVRNGYVSEMRLGGGTRHVLSERDFIRSYARHMHWWPIGARDTLHLRAEVGYTLASSRQGLPQEYLFRAGGIQSIRGYDFLSLGVREGKAIVGGRTMATGTLEYVRWFTDNWGAAVFADAGDAADRWRDFKLGLGYGGGVRWRSPAGPFALDLARRHDTGTLRFHFSIAVAF</sequence>
<dbReference type="InterPro" id="IPR000184">
    <property type="entry name" value="Bac_surfAg_D15"/>
</dbReference>
<evidence type="ECO:0000256" key="6">
    <source>
        <dbReference type="ARBA" id="ARBA00023237"/>
    </source>
</evidence>
<evidence type="ECO:0000256" key="3">
    <source>
        <dbReference type="ARBA" id="ARBA00022692"/>
    </source>
</evidence>
<organism evidence="9 10">
    <name type="scientific">Nitrosomonas halophila</name>
    <dbReference type="NCBI Taxonomy" id="44576"/>
    <lineage>
        <taxon>Bacteria</taxon>
        <taxon>Pseudomonadati</taxon>
        <taxon>Pseudomonadota</taxon>
        <taxon>Betaproteobacteria</taxon>
        <taxon>Nitrosomonadales</taxon>
        <taxon>Nitrosomonadaceae</taxon>
        <taxon>Nitrosomonas</taxon>
    </lineage>
</organism>
<dbReference type="GO" id="GO:0019867">
    <property type="term" value="C:outer membrane"/>
    <property type="evidence" value="ECO:0007669"/>
    <property type="project" value="InterPro"/>
</dbReference>
<evidence type="ECO:0000256" key="5">
    <source>
        <dbReference type="ARBA" id="ARBA00023136"/>
    </source>
</evidence>
<keyword evidence="4" id="KW-0732">Signal</keyword>
<evidence type="ECO:0000313" key="9">
    <source>
        <dbReference type="EMBL" id="SDY44394.1"/>
    </source>
</evidence>
<evidence type="ECO:0000259" key="7">
    <source>
        <dbReference type="Pfam" id="PF01103"/>
    </source>
</evidence>
<keyword evidence="2" id="KW-1134">Transmembrane beta strand</keyword>
<accession>A0A1H3JYQ6</accession>
<dbReference type="Pfam" id="PF01103">
    <property type="entry name" value="Omp85"/>
    <property type="match status" value="1"/>
</dbReference>
<evidence type="ECO:0000256" key="4">
    <source>
        <dbReference type="ARBA" id="ARBA00022729"/>
    </source>
</evidence>
<evidence type="ECO:0000259" key="8">
    <source>
        <dbReference type="Pfam" id="PF07244"/>
    </source>
</evidence>
<gene>
    <name evidence="9" type="ORF">SAMN05421881_10368</name>
</gene>
<dbReference type="AlphaFoldDB" id="A0A1H3JYQ6"/>
<reference evidence="9 10" key="1">
    <citation type="submission" date="2016-10" db="EMBL/GenBank/DDBJ databases">
        <authorList>
            <person name="de Groot N.N."/>
        </authorList>
    </citation>
    <scope>NUCLEOTIDE SEQUENCE [LARGE SCALE GENOMIC DNA]</scope>
    <source>
        <strain evidence="9 10">Nm1</strain>
    </source>
</reference>
<keyword evidence="10" id="KW-1185">Reference proteome</keyword>